<feature type="compositionally biased region" description="Basic and acidic residues" evidence="1">
    <location>
        <begin position="76"/>
        <end position="86"/>
    </location>
</feature>
<sequence length="104" mass="11060">MRPGEHEEVGRVSSHRPSEAEGANIAVEVVVSLNTRWVVGRVLVEKSLVVRIIKLDKSKNTIERGSSGDDAGVGRSKADRAVQRVDDVSASAVDDLELGRGNGG</sequence>
<protein>
    <submittedName>
        <fullName evidence="2">Uncharacterized protein</fullName>
    </submittedName>
</protein>
<feature type="region of interest" description="Disordered" evidence="1">
    <location>
        <begin position="1"/>
        <end position="20"/>
    </location>
</feature>
<reference evidence="2" key="2">
    <citation type="submission" date="2021-10" db="EMBL/GenBank/DDBJ databases">
        <title>Phylogenomics reveals ancestral predisposition of the termite-cultivated fungus Termitomyces towards a domesticated lifestyle.</title>
        <authorList>
            <person name="Auxier B."/>
            <person name="Grum-Grzhimaylo A."/>
            <person name="Cardenas M.E."/>
            <person name="Lodge J.D."/>
            <person name="Laessoe T."/>
            <person name="Pedersen O."/>
            <person name="Smith M.E."/>
            <person name="Kuyper T.W."/>
            <person name="Franco-Molano E.A."/>
            <person name="Baroni T.J."/>
            <person name="Aanen D.K."/>
        </authorList>
    </citation>
    <scope>NUCLEOTIDE SEQUENCE</scope>
    <source>
        <strain evidence="2">AP01</strain>
        <tissue evidence="2">Mycelium</tissue>
    </source>
</reference>
<dbReference type="AlphaFoldDB" id="A0A9P7K1S8"/>
<keyword evidence="3" id="KW-1185">Reference proteome</keyword>
<feature type="compositionally biased region" description="Basic and acidic residues" evidence="1">
    <location>
        <begin position="1"/>
        <end position="10"/>
    </location>
</feature>
<comment type="caution">
    <text evidence="2">The sequence shown here is derived from an EMBL/GenBank/DDBJ whole genome shotgun (WGS) entry which is preliminary data.</text>
</comment>
<feature type="region of interest" description="Disordered" evidence="1">
    <location>
        <begin position="61"/>
        <end position="86"/>
    </location>
</feature>
<dbReference type="EMBL" id="JABCKV010005508">
    <property type="protein sequence ID" value="KAG5633388.1"/>
    <property type="molecule type" value="Genomic_DNA"/>
</dbReference>
<name>A0A9P7K1S8_9AGAR</name>
<gene>
    <name evidence="2" type="ORF">DXG03_007475</name>
</gene>
<proteinExistence type="predicted"/>
<dbReference type="Proteomes" id="UP000775547">
    <property type="component" value="Unassembled WGS sequence"/>
</dbReference>
<evidence type="ECO:0000313" key="3">
    <source>
        <dbReference type="Proteomes" id="UP000775547"/>
    </source>
</evidence>
<organism evidence="2 3">
    <name type="scientific">Asterophora parasitica</name>
    <dbReference type="NCBI Taxonomy" id="117018"/>
    <lineage>
        <taxon>Eukaryota</taxon>
        <taxon>Fungi</taxon>
        <taxon>Dikarya</taxon>
        <taxon>Basidiomycota</taxon>
        <taxon>Agaricomycotina</taxon>
        <taxon>Agaricomycetes</taxon>
        <taxon>Agaricomycetidae</taxon>
        <taxon>Agaricales</taxon>
        <taxon>Tricholomatineae</taxon>
        <taxon>Lyophyllaceae</taxon>
        <taxon>Asterophora</taxon>
    </lineage>
</organism>
<accession>A0A9P7K1S8</accession>
<reference evidence="2" key="1">
    <citation type="submission" date="2020-07" db="EMBL/GenBank/DDBJ databases">
        <authorList>
            <person name="Nieuwenhuis M."/>
            <person name="Van De Peppel L.J.J."/>
        </authorList>
    </citation>
    <scope>NUCLEOTIDE SEQUENCE</scope>
    <source>
        <strain evidence="2">AP01</strain>
        <tissue evidence="2">Mycelium</tissue>
    </source>
</reference>
<evidence type="ECO:0000256" key="1">
    <source>
        <dbReference type="SAM" id="MobiDB-lite"/>
    </source>
</evidence>
<evidence type="ECO:0000313" key="2">
    <source>
        <dbReference type="EMBL" id="KAG5633388.1"/>
    </source>
</evidence>